<evidence type="ECO:0000259" key="4">
    <source>
        <dbReference type="SMART" id="SM00343"/>
    </source>
</evidence>
<feature type="region of interest" description="Disordered" evidence="3">
    <location>
        <begin position="1"/>
        <end position="28"/>
    </location>
</feature>
<feature type="domain" description="CCHC-type" evidence="4">
    <location>
        <begin position="618"/>
        <end position="633"/>
    </location>
</feature>
<reference evidence="6" key="1">
    <citation type="submission" date="2025-08" db="UniProtKB">
        <authorList>
            <consortium name="RefSeq"/>
        </authorList>
    </citation>
    <scope>IDENTIFICATION</scope>
    <source>
        <strain evidence="6">Wakin</strain>
        <tissue evidence="6">Muscle</tissue>
    </source>
</reference>
<organism evidence="5 6">
    <name type="scientific">Carassius auratus</name>
    <name type="common">Goldfish</name>
    <dbReference type="NCBI Taxonomy" id="7957"/>
    <lineage>
        <taxon>Eukaryota</taxon>
        <taxon>Metazoa</taxon>
        <taxon>Chordata</taxon>
        <taxon>Craniata</taxon>
        <taxon>Vertebrata</taxon>
        <taxon>Euteleostomi</taxon>
        <taxon>Actinopterygii</taxon>
        <taxon>Neopterygii</taxon>
        <taxon>Teleostei</taxon>
        <taxon>Ostariophysi</taxon>
        <taxon>Cypriniformes</taxon>
        <taxon>Cyprinidae</taxon>
        <taxon>Cyprininae</taxon>
        <taxon>Carassius</taxon>
    </lineage>
</organism>
<dbReference type="OrthoDB" id="10064741at2759"/>
<comment type="similarity">
    <text evidence="1">Belongs to the beta type-B retroviral polymerase family. HERV class-II K(HML-2) pol subfamily.</text>
</comment>
<evidence type="ECO:0000256" key="2">
    <source>
        <dbReference type="ARBA" id="ARBA00012180"/>
    </source>
</evidence>
<feature type="compositionally biased region" description="Polar residues" evidence="3">
    <location>
        <begin position="42"/>
        <end position="58"/>
    </location>
</feature>
<dbReference type="SMART" id="SM00343">
    <property type="entry name" value="ZnF_C2HC"/>
    <property type="match status" value="2"/>
</dbReference>
<feature type="compositionally biased region" description="Polar residues" evidence="3">
    <location>
        <begin position="1"/>
        <end position="11"/>
    </location>
</feature>
<dbReference type="GO" id="GO:0008270">
    <property type="term" value="F:zinc ion binding"/>
    <property type="evidence" value="ECO:0007669"/>
    <property type="project" value="InterPro"/>
</dbReference>
<dbReference type="GO" id="GO:0003676">
    <property type="term" value="F:nucleic acid binding"/>
    <property type="evidence" value="ECO:0007669"/>
    <property type="project" value="InterPro"/>
</dbReference>
<feature type="domain" description="CCHC-type" evidence="4">
    <location>
        <begin position="584"/>
        <end position="600"/>
    </location>
</feature>
<keyword evidence="5" id="KW-1185">Reference proteome</keyword>
<dbReference type="InterPro" id="IPR000477">
    <property type="entry name" value="RT_dom"/>
</dbReference>
<evidence type="ECO:0000313" key="6">
    <source>
        <dbReference type="RefSeq" id="XP_026127479.1"/>
    </source>
</evidence>
<accession>A0A6P6Q1N3</accession>
<dbReference type="InterPro" id="IPR001878">
    <property type="entry name" value="Znf_CCHC"/>
</dbReference>
<name>A0A6P6Q1N3_CARAU</name>
<dbReference type="EC" id="3.1.26.4" evidence="2"/>
<dbReference type="RefSeq" id="XP_026127479.1">
    <property type="nucleotide sequence ID" value="XM_026271694.1"/>
</dbReference>
<proteinExistence type="inferred from homology"/>
<evidence type="ECO:0000313" key="5">
    <source>
        <dbReference type="Proteomes" id="UP000515129"/>
    </source>
</evidence>
<dbReference type="Proteomes" id="UP000515129">
    <property type="component" value="Chromosome 9"/>
</dbReference>
<dbReference type="AlphaFoldDB" id="A0A6P6Q1N3"/>
<feature type="region of interest" description="Disordered" evidence="3">
    <location>
        <begin position="42"/>
        <end position="65"/>
    </location>
</feature>
<dbReference type="Pfam" id="PF00078">
    <property type="entry name" value="RVT_1"/>
    <property type="match status" value="1"/>
</dbReference>
<dbReference type="Gene3D" id="3.30.70.270">
    <property type="match status" value="1"/>
</dbReference>
<feature type="region of interest" description="Disordered" evidence="3">
    <location>
        <begin position="334"/>
        <end position="353"/>
    </location>
</feature>
<dbReference type="InterPro" id="IPR043128">
    <property type="entry name" value="Rev_trsase/Diguanyl_cyclase"/>
</dbReference>
<dbReference type="PANTHER" id="PTHR47331:SF5">
    <property type="entry name" value="RIBONUCLEASE H"/>
    <property type="match status" value="1"/>
</dbReference>
<dbReference type="SUPFAM" id="SSF56672">
    <property type="entry name" value="DNA/RNA polymerases"/>
    <property type="match status" value="1"/>
</dbReference>
<dbReference type="CDD" id="cd01644">
    <property type="entry name" value="RT_pepA17"/>
    <property type="match status" value="1"/>
</dbReference>
<dbReference type="GeneID" id="113108516"/>
<dbReference type="Gene3D" id="3.10.10.10">
    <property type="entry name" value="HIV Type 1 Reverse Transcriptase, subunit A, domain 1"/>
    <property type="match status" value="1"/>
</dbReference>
<protein>
    <recommendedName>
        <fullName evidence="2">ribonuclease H</fullName>
        <ecNumber evidence="2">3.1.26.4</ecNumber>
    </recommendedName>
</protein>
<dbReference type="InterPro" id="IPR043502">
    <property type="entry name" value="DNA/RNA_pol_sf"/>
</dbReference>
<dbReference type="PANTHER" id="PTHR47331">
    <property type="entry name" value="PHD-TYPE DOMAIN-CONTAINING PROTEIN"/>
    <property type="match status" value="1"/>
</dbReference>
<gene>
    <name evidence="6" type="primary">LOC113108516</name>
</gene>
<evidence type="ECO:0000256" key="1">
    <source>
        <dbReference type="ARBA" id="ARBA00010879"/>
    </source>
</evidence>
<sequence>MDKELISSNMQPEEASAKVVRPKRQVHPPAYLKDYDLTTVHQRQVSQPVSPHTTQCTQGHGDGAENILSLSSRVSSPISQGPWDTLDEWPDAYEREQSFQNVDGTKLQPPSPNYTPLQSIPYHQPSPYYRPWEVQQPTPLPQTSYTKEDRPPMHTLTKSRLQPIYGQQQQTAPSLRPPKPFPIMTGGSSLSLNQGTVYQNLPKPAERKTVDPQIDSNMLDILGKMMSEIQIMKDQIQASTPVRPQINPAQWRECNYPSPSPLKHPEETSSIPYQRRAQPLAGHQPDNPVSHQYSRTLYEHPGDTFTHPEKVHFQSKQTVGPKPAQRALYFSNTNPAGRETTYRGPVPTIPDFSTKDPSEFTRLKIALENLLPPDATELFRYQILLDHLRLDEARLVADSYLNSSFPYSDTMAALNERFGQPHKLALKKIAKVMDSPDIRRGDTEAFDNFALQIRALVGMLETLGDKGEAELQCGSHVERLLSKLPAEMRSGFRRQMYHRPGSVYNLREFSEWLQYEAWCQSSEAQVSYKVQRVEQKSERRRETKPAARSATILLGAEDIVVKAPTEPCQAKPARVETKIPPKAFCPYCDKEDHYLSQCATFKSFSKQQMIDWIRTNHRCWRCGRTHWAAQCTLKKPCSICRGKHLQILHEVNTKAAKEDSCLVSSTAETLYLDRPTDCRRVLLKVIRVLLRYGEKTLDTYAVMDDGSERTILLPDAASGLGIQGQAESIALRTIRQEVQTVSGASISFHISPANQPQKMFKITAAFTAKCLGLANHSYPMSIFKKYKHLRDLPLHTFEKVCPLLLIGADNTHLITPIEPVRLGPPGGPAAIKTRLGWTLQGPVKLLETQLQPQQCLFLSLSPAELELKRDVEKLWQLDVLPFRGEKQVTRSREDRQAINLLETKTTRVEVNGILRYATPLLRRKDFPFFHAPKEAVLPSLRNMERRLIQTPEKAAIYNTEIEKLELSGAASRLPPEGGNVTGESWYIPHHLVSHNAKDRVVFNCSFQYKGLNLNDSLLPGPVLSPSLLGVLLRFREHSVGISGDIRGMFHQVLLLPEDRPLLRFLWRGMRRDEPPDIHEWRVLPFGTTCSPCCATFALQKHISLHSTPDEDVRHSVERCFYVDNCLQSLPSAQEARQLLDKLRKLLATGGFDIRQWASNVQDVVSHLPTDAKSSELELWLSHDKVDPRESTLGLSWHCESDNLGFKHRPVNYGALTMRNIYRVLASQYDPLGVILPFTTRAKVIVQQEQKLG</sequence>
<evidence type="ECO:0000256" key="3">
    <source>
        <dbReference type="SAM" id="MobiDB-lite"/>
    </source>
</evidence>
<dbReference type="KEGG" id="caua:113108516"/>